<evidence type="ECO:0000313" key="3">
    <source>
        <dbReference type="EMBL" id="KAF8740822.1"/>
    </source>
</evidence>
<dbReference type="SUPFAM" id="SSF53098">
    <property type="entry name" value="Ribonuclease H-like"/>
    <property type="match status" value="1"/>
</dbReference>
<keyword evidence="4" id="KW-1185">Reference proteome</keyword>
<dbReference type="InterPro" id="IPR026960">
    <property type="entry name" value="RVT-Znf"/>
</dbReference>
<evidence type="ECO:0000259" key="2">
    <source>
        <dbReference type="Pfam" id="PF13966"/>
    </source>
</evidence>
<dbReference type="InterPro" id="IPR052929">
    <property type="entry name" value="RNase_H-like_EbsB-rel"/>
</dbReference>
<organism evidence="3 4">
    <name type="scientific">Digitaria exilis</name>
    <dbReference type="NCBI Taxonomy" id="1010633"/>
    <lineage>
        <taxon>Eukaryota</taxon>
        <taxon>Viridiplantae</taxon>
        <taxon>Streptophyta</taxon>
        <taxon>Embryophyta</taxon>
        <taxon>Tracheophyta</taxon>
        <taxon>Spermatophyta</taxon>
        <taxon>Magnoliopsida</taxon>
        <taxon>Liliopsida</taxon>
        <taxon>Poales</taxon>
        <taxon>Poaceae</taxon>
        <taxon>PACMAD clade</taxon>
        <taxon>Panicoideae</taxon>
        <taxon>Panicodae</taxon>
        <taxon>Paniceae</taxon>
        <taxon>Anthephorinae</taxon>
        <taxon>Digitaria</taxon>
    </lineage>
</organism>
<dbReference type="InterPro" id="IPR044730">
    <property type="entry name" value="RNase_H-like_dom_plant"/>
</dbReference>
<gene>
    <name evidence="3" type="ORF">HU200_013702</name>
</gene>
<accession>A0A835FC81</accession>
<dbReference type="AlphaFoldDB" id="A0A835FC81"/>
<dbReference type="Pfam" id="PF13966">
    <property type="entry name" value="zf-RVT"/>
    <property type="match status" value="1"/>
</dbReference>
<dbReference type="OrthoDB" id="690282at2759"/>
<feature type="domain" description="RNase H type-1" evidence="1">
    <location>
        <begin position="287"/>
        <end position="367"/>
    </location>
</feature>
<dbReference type="GO" id="GO:0004523">
    <property type="term" value="F:RNA-DNA hybrid ribonuclease activity"/>
    <property type="evidence" value="ECO:0007669"/>
    <property type="project" value="InterPro"/>
</dbReference>
<feature type="domain" description="Reverse transcriptase zinc-binding" evidence="2">
    <location>
        <begin position="101"/>
        <end position="185"/>
    </location>
</feature>
<dbReference type="PANTHER" id="PTHR47074:SF73">
    <property type="entry name" value="OS04G0448401 PROTEIN"/>
    <property type="match status" value="1"/>
</dbReference>
<sequence length="419" mass="46722">MYGLELLKKGIIWRIGSGSQVRIWRDPWIPRGRSLRVTSRQGRCRLRWVSELLDIDGKDWDFDKLARLFNPADADAIAKIKLPARVSEDFLAWHPEKTGLFSVSSAYNLGLSLQNDQTQEASSEAADGERKIWGLVWNGLKLCREALPTRRAKFIRKMETSALCTLCDREAETGFHATVACPQAKCLRKAMREHWHLPEERLFEYTGPVWLLLLLDICSEEQRDLVKLLLWKAWAVHNNITHQSGPLSILESVHSLLALQAPLSLSRFGDGQVSGWKPPPQGYYKVNVDGSYVAQIGEAGVGVIIRDSLGGVILTAWRVVFRCSGAVEAEARACVEGLRLAAQWAQGPVILESDCARIVGTLQKKEDSWSIVQVKRECNSVANNLAHLARRNVHSAVWLGQAPACATVLIKSDCNLPSS</sequence>
<dbReference type="CDD" id="cd06222">
    <property type="entry name" value="RNase_H_like"/>
    <property type="match status" value="1"/>
</dbReference>
<dbReference type="EMBL" id="JACEFO010001311">
    <property type="protein sequence ID" value="KAF8740822.1"/>
    <property type="molecule type" value="Genomic_DNA"/>
</dbReference>
<dbReference type="Gene3D" id="3.30.420.10">
    <property type="entry name" value="Ribonuclease H-like superfamily/Ribonuclease H"/>
    <property type="match status" value="1"/>
</dbReference>
<evidence type="ECO:0000313" key="4">
    <source>
        <dbReference type="Proteomes" id="UP000636709"/>
    </source>
</evidence>
<name>A0A835FC81_9POAL</name>
<comment type="caution">
    <text evidence="3">The sequence shown here is derived from an EMBL/GenBank/DDBJ whole genome shotgun (WGS) entry which is preliminary data.</text>
</comment>
<dbReference type="Pfam" id="PF13456">
    <property type="entry name" value="RVT_3"/>
    <property type="match status" value="1"/>
</dbReference>
<dbReference type="PANTHER" id="PTHR47074">
    <property type="entry name" value="BNAC02G40300D PROTEIN"/>
    <property type="match status" value="1"/>
</dbReference>
<evidence type="ECO:0000259" key="1">
    <source>
        <dbReference type="Pfam" id="PF13456"/>
    </source>
</evidence>
<dbReference type="InterPro" id="IPR002156">
    <property type="entry name" value="RNaseH_domain"/>
</dbReference>
<dbReference type="GO" id="GO:0003676">
    <property type="term" value="F:nucleic acid binding"/>
    <property type="evidence" value="ECO:0007669"/>
    <property type="project" value="InterPro"/>
</dbReference>
<reference evidence="3" key="1">
    <citation type="submission" date="2020-07" db="EMBL/GenBank/DDBJ databases">
        <title>Genome sequence and genetic diversity analysis of an under-domesticated orphan crop, white fonio (Digitaria exilis).</title>
        <authorList>
            <person name="Bennetzen J.L."/>
            <person name="Chen S."/>
            <person name="Ma X."/>
            <person name="Wang X."/>
            <person name="Yssel A.E.J."/>
            <person name="Chaluvadi S.R."/>
            <person name="Johnson M."/>
            <person name="Gangashetty P."/>
            <person name="Hamidou F."/>
            <person name="Sanogo M.D."/>
            <person name="Zwaenepoel A."/>
            <person name="Wallace J."/>
            <person name="Van De Peer Y."/>
            <person name="Van Deynze A."/>
        </authorList>
    </citation>
    <scope>NUCLEOTIDE SEQUENCE</scope>
    <source>
        <tissue evidence="3">Leaves</tissue>
    </source>
</reference>
<dbReference type="Proteomes" id="UP000636709">
    <property type="component" value="Unassembled WGS sequence"/>
</dbReference>
<dbReference type="InterPro" id="IPR036397">
    <property type="entry name" value="RNaseH_sf"/>
</dbReference>
<proteinExistence type="predicted"/>
<evidence type="ECO:0008006" key="5">
    <source>
        <dbReference type="Google" id="ProtNLM"/>
    </source>
</evidence>
<protein>
    <recommendedName>
        <fullName evidence="5">RNase H type-1 domain-containing protein</fullName>
    </recommendedName>
</protein>
<dbReference type="InterPro" id="IPR012337">
    <property type="entry name" value="RNaseH-like_sf"/>
</dbReference>